<dbReference type="CDD" id="cd09117">
    <property type="entry name" value="PLDc_Bfil_DEXD_like"/>
    <property type="match status" value="1"/>
</dbReference>
<dbReference type="STRING" id="290397.Adeh_3866"/>
<dbReference type="Gene3D" id="3.30.870.10">
    <property type="entry name" value="Endonuclease Chain A"/>
    <property type="match status" value="1"/>
</dbReference>
<accession>Q2IGC6</accession>
<dbReference type="AlphaFoldDB" id="Q2IGC6"/>
<sequence>MNVETVTTSDRSLLHAVRATLNDAEEAFLCVAFVQEKGLHLLQNELEALRARNARSRLLVTTTFQTTTPSALSMAAGLGLDVRVLNPGGRTFHPKLYLGSSRVVARAVVGSANLTGGLATNLEAAVAMHGVREDVPLARAWDWAEALWSDDRVERWTPQAAERVEEPFEPDLYRALRAEVQRSPVFMTLGPRPCKNRVVELTPVEVHVETERSRGRTGGAEPIPAWMFNLAWDRLRTHGTLSNSVLLNDLRVHRSSAVCAMLARLPRVERASRILASTPLTMR</sequence>
<dbReference type="HOGENOM" id="CLU_982255_0_0_7"/>
<reference evidence="1 2" key="1">
    <citation type="submission" date="2006-01" db="EMBL/GenBank/DDBJ databases">
        <title>Complete sequence of Anaeromyxobacter dehalogenans 2CP-C.</title>
        <authorList>
            <consortium name="US DOE Joint Genome Institute"/>
            <person name="Copeland A."/>
            <person name="Lucas S."/>
            <person name="Lapidus A."/>
            <person name="Barry K."/>
            <person name="Detter J.C."/>
            <person name="Glavina T."/>
            <person name="Hammon N."/>
            <person name="Israni S."/>
            <person name="Pitluck S."/>
            <person name="Brettin T."/>
            <person name="Bruce D."/>
            <person name="Han C."/>
            <person name="Tapia R."/>
            <person name="Gilna P."/>
            <person name="Kiss H."/>
            <person name="Schmutz J."/>
            <person name="Larimer F."/>
            <person name="Land M."/>
            <person name="Kyrpides N."/>
            <person name="Anderson I."/>
            <person name="Sanford R.A."/>
            <person name="Ritalahti K.M."/>
            <person name="Thomas H.S."/>
            <person name="Kirby J.R."/>
            <person name="Zhulin I.B."/>
            <person name="Loeffler F.E."/>
            <person name="Richardson P."/>
        </authorList>
    </citation>
    <scope>NUCLEOTIDE SEQUENCE [LARGE SCALE GENOMIC DNA]</scope>
    <source>
        <strain evidence="1 2">2CP-C</strain>
    </source>
</reference>
<evidence type="ECO:0000313" key="2">
    <source>
        <dbReference type="Proteomes" id="UP000001935"/>
    </source>
</evidence>
<dbReference type="KEGG" id="ade:Adeh_3866"/>
<dbReference type="EMBL" id="CP000251">
    <property type="protein sequence ID" value="ABC83631.1"/>
    <property type="molecule type" value="Genomic_DNA"/>
</dbReference>
<evidence type="ECO:0008006" key="3">
    <source>
        <dbReference type="Google" id="ProtNLM"/>
    </source>
</evidence>
<dbReference type="Proteomes" id="UP000001935">
    <property type="component" value="Chromosome"/>
</dbReference>
<evidence type="ECO:0000313" key="1">
    <source>
        <dbReference type="EMBL" id="ABC83631.1"/>
    </source>
</evidence>
<dbReference type="eggNOG" id="COG3886">
    <property type="taxonomic scope" value="Bacteria"/>
</dbReference>
<organism evidence="1 2">
    <name type="scientific">Anaeromyxobacter dehalogenans (strain 2CP-C)</name>
    <dbReference type="NCBI Taxonomy" id="290397"/>
    <lineage>
        <taxon>Bacteria</taxon>
        <taxon>Pseudomonadati</taxon>
        <taxon>Myxococcota</taxon>
        <taxon>Myxococcia</taxon>
        <taxon>Myxococcales</taxon>
        <taxon>Cystobacterineae</taxon>
        <taxon>Anaeromyxobacteraceae</taxon>
        <taxon>Anaeromyxobacter</taxon>
    </lineage>
</organism>
<protein>
    <recommendedName>
        <fullName evidence="3">Phospholipase D-like domain-containing protein</fullName>
    </recommendedName>
</protein>
<dbReference type="OrthoDB" id="4732508at2"/>
<gene>
    <name evidence="1" type="ordered locus">Adeh_3866</name>
</gene>
<dbReference type="RefSeq" id="WP_011422913.1">
    <property type="nucleotide sequence ID" value="NC_007760.1"/>
</dbReference>
<proteinExistence type="predicted"/>
<name>Q2IGC6_ANADE</name>